<dbReference type="PANTHER" id="PTHR11795">
    <property type="entry name" value="BRANCHED-CHAIN AMINO ACID TRANSPORT SYSTEM PERMEASE PROTEIN LIVH"/>
    <property type="match status" value="1"/>
</dbReference>
<dbReference type="InterPro" id="IPR011989">
    <property type="entry name" value="ARM-like"/>
</dbReference>
<feature type="signal peptide" evidence="10">
    <location>
        <begin position="1"/>
        <end position="28"/>
    </location>
</feature>
<dbReference type="Gene3D" id="1.25.10.10">
    <property type="entry name" value="Leucine-rich Repeat Variant"/>
    <property type="match status" value="1"/>
</dbReference>
<evidence type="ECO:0000313" key="11">
    <source>
        <dbReference type="EMBL" id="MDO3383770.1"/>
    </source>
</evidence>
<evidence type="ECO:0000256" key="6">
    <source>
        <dbReference type="ARBA" id="ARBA00022989"/>
    </source>
</evidence>
<feature type="transmembrane region" description="Helical" evidence="9">
    <location>
        <begin position="392"/>
        <end position="409"/>
    </location>
</feature>
<keyword evidence="3" id="KW-1003">Cell membrane</keyword>
<evidence type="ECO:0000256" key="1">
    <source>
        <dbReference type="ARBA" id="ARBA00004429"/>
    </source>
</evidence>
<feature type="transmembrane region" description="Helical" evidence="9">
    <location>
        <begin position="253"/>
        <end position="280"/>
    </location>
</feature>
<evidence type="ECO:0000256" key="3">
    <source>
        <dbReference type="ARBA" id="ARBA00022475"/>
    </source>
</evidence>
<evidence type="ECO:0000256" key="7">
    <source>
        <dbReference type="ARBA" id="ARBA00023136"/>
    </source>
</evidence>
<proteinExistence type="inferred from homology"/>
<accession>A0ABT8TJL0</accession>
<keyword evidence="12" id="KW-1185">Reference proteome</keyword>
<protein>
    <submittedName>
        <fullName evidence="11">Urea ABC transporter permease subunit UrtB</fullName>
    </submittedName>
</protein>
<dbReference type="InterPro" id="IPR052157">
    <property type="entry name" value="BCAA_transport_permease"/>
</dbReference>
<gene>
    <name evidence="11" type="primary">urtB</name>
    <name evidence="11" type="ORF">QWI16_16425</name>
</gene>
<evidence type="ECO:0000256" key="4">
    <source>
        <dbReference type="ARBA" id="ARBA00022692"/>
    </source>
</evidence>
<evidence type="ECO:0000256" key="10">
    <source>
        <dbReference type="SAM" id="SignalP"/>
    </source>
</evidence>
<keyword evidence="2" id="KW-0813">Transport</keyword>
<comment type="caution">
    <text evidence="11">The sequence shown here is derived from an EMBL/GenBank/DDBJ whole genome shotgun (WGS) entry which is preliminary data.</text>
</comment>
<keyword evidence="6 9" id="KW-1133">Transmembrane helix</keyword>
<comment type="similarity">
    <text evidence="8">Belongs to the binding-protein-dependent transport system permease family. LivHM subfamily.</text>
</comment>
<feature type="transmembrane region" description="Helical" evidence="9">
    <location>
        <begin position="308"/>
        <end position="328"/>
    </location>
</feature>
<evidence type="ECO:0000313" key="12">
    <source>
        <dbReference type="Proteomes" id="UP001168380"/>
    </source>
</evidence>
<dbReference type="RefSeq" id="WP_302714772.1">
    <property type="nucleotide sequence ID" value="NZ_JAULRT010000062.1"/>
</dbReference>
<evidence type="ECO:0000256" key="8">
    <source>
        <dbReference type="ARBA" id="ARBA00037998"/>
    </source>
</evidence>
<evidence type="ECO:0000256" key="2">
    <source>
        <dbReference type="ARBA" id="ARBA00022448"/>
    </source>
</evidence>
<dbReference type="PANTHER" id="PTHR11795:SF447">
    <property type="entry name" value="ABC TRANSPORTER PERMEASE PROTEIN"/>
    <property type="match status" value="1"/>
</dbReference>
<dbReference type="InterPro" id="IPR016024">
    <property type="entry name" value="ARM-type_fold"/>
</dbReference>
<reference evidence="11" key="1">
    <citation type="submission" date="2023-07" db="EMBL/GenBank/DDBJ databases">
        <title>Gilvimarinus algae sp. nov., isolated from the surface of Kelp.</title>
        <authorList>
            <person name="Sun Y.Y."/>
            <person name="Gong Y."/>
            <person name="Du Z.J."/>
        </authorList>
    </citation>
    <scope>NUCLEOTIDE SEQUENCE</scope>
    <source>
        <strain evidence="11">SDUM040014</strain>
    </source>
</reference>
<dbReference type="EMBL" id="JAULRT010000062">
    <property type="protein sequence ID" value="MDO3383770.1"/>
    <property type="molecule type" value="Genomic_DNA"/>
</dbReference>
<dbReference type="Pfam" id="PF02653">
    <property type="entry name" value="BPD_transp_2"/>
    <property type="match status" value="1"/>
</dbReference>
<dbReference type="Proteomes" id="UP001168380">
    <property type="component" value="Unassembled WGS sequence"/>
</dbReference>
<comment type="subcellular location">
    <subcellularLocation>
        <location evidence="1">Cell inner membrane</location>
        <topology evidence="1">Multi-pass membrane protein</topology>
    </subcellularLocation>
</comment>
<evidence type="ECO:0000256" key="5">
    <source>
        <dbReference type="ARBA" id="ARBA00022970"/>
    </source>
</evidence>
<keyword evidence="4 9" id="KW-0812">Transmembrane</keyword>
<feature type="chain" id="PRO_5045410336" evidence="10">
    <location>
        <begin position="29"/>
        <end position="542"/>
    </location>
</feature>
<keyword evidence="10" id="KW-0732">Signal</keyword>
<dbReference type="InterPro" id="IPR017779">
    <property type="entry name" value="ABC_UrtB_bac"/>
</dbReference>
<dbReference type="NCBIfam" id="TIGR03409">
    <property type="entry name" value="urea_trans_UrtB"/>
    <property type="match status" value="1"/>
</dbReference>
<organism evidence="11 12">
    <name type="scientific">Gilvimarinus algae</name>
    <dbReference type="NCBI Taxonomy" id="3058037"/>
    <lineage>
        <taxon>Bacteria</taxon>
        <taxon>Pseudomonadati</taxon>
        <taxon>Pseudomonadota</taxon>
        <taxon>Gammaproteobacteria</taxon>
        <taxon>Cellvibrionales</taxon>
        <taxon>Cellvibrionaceae</taxon>
        <taxon>Gilvimarinus</taxon>
    </lineage>
</organism>
<feature type="transmembrane region" description="Helical" evidence="9">
    <location>
        <begin position="506"/>
        <end position="525"/>
    </location>
</feature>
<feature type="transmembrane region" description="Helical" evidence="9">
    <location>
        <begin position="476"/>
        <end position="500"/>
    </location>
</feature>
<dbReference type="InterPro" id="IPR001851">
    <property type="entry name" value="ABC_transp_permease"/>
</dbReference>
<sequence length="542" mass="58631">MERLQVLMRLCSALAIATLVALSTPVLAQSEPASATFEQLVNEVAQGSLSKRVDTVAAIAALKHERSADILQALQDGNLKVTRDDSERVVIETADNQILDAQTSEPITGTDLGRLKRIPIHNKLRSQLHTLLAQLNLSHPNDEVRLSAVTRLITDGGDEQTATLLNELKSDEQNSRVREAMDTAIALYQLESENATERLAAVKQLRGSLIPEVRGPLQERADYDSDKDVRIEAQRALDSIEGRLKMFRLGENVFFGLSLGSVFLLSAIGLAITFGVMGVINMAHGELMMIGAYTTWVIQQVFPNQIEYSLFMAIPAAFVVAGLVGIAIERGVIQFLYGRPLETLLATFGISLILQQAARSIFSPLNRAVSLPEWMSGSLQINPAFSITFNRLYILLFGLMVFFALLAILKKTSLGLKVRAVSQNRPMARAVGVRASWVDALTFGLGSGIAGIAGVALSQLTNVGPNLGQAYIIDSFMVVVFGGVGNLWGTLVGAMGLGIVNKFLEPYAGAVLAKVLILVLLILFIQKKPKGLFPQKGRAAAD</sequence>
<keyword evidence="5" id="KW-0029">Amino-acid transport</keyword>
<dbReference type="CDD" id="cd06582">
    <property type="entry name" value="TM_PBP1_LivH_like"/>
    <property type="match status" value="1"/>
</dbReference>
<name>A0ABT8TJL0_9GAMM</name>
<dbReference type="SUPFAM" id="SSF48371">
    <property type="entry name" value="ARM repeat"/>
    <property type="match status" value="1"/>
</dbReference>
<feature type="transmembrane region" description="Helical" evidence="9">
    <location>
        <begin position="340"/>
        <end position="358"/>
    </location>
</feature>
<evidence type="ECO:0000256" key="9">
    <source>
        <dbReference type="SAM" id="Phobius"/>
    </source>
</evidence>
<keyword evidence="7 9" id="KW-0472">Membrane</keyword>